<dbReference type="SUPFAM" id="SSF57959">
    <property type="entry name" value="Leucine zipper domain"/>
    <property type="match status" value="1"/>
</dbReference>
<dbReference type="RefSeq" id="XP_007742512.1">
    <property type="nucleotide sequence ID" value="XM_007744322.1"/>
</dbReference>
<comment type="caution">
    <text evidence="2">The sequence shown here is derived from an EMBL/GenBank/DDBJ whole genome shotgun (WGS) entry which is preliminary data.</text>
</comment>
<dbReference type="Proteomes" id="UP000019471">
    <property type="component" value="Unassembled WGS sequence"/>
</dbReference>
<dbReference type="GeneID" id="19188439"/>
<evidence type="ECO:0000313" key="3">
    <source>
        <dbReference type="Proteomes" id="UP000019471"/>
    </source>
</evidence>
<dbReference type="GO" id="GO:0003700">
    <property type="term" value="F:DNA-binding transcription factor activity"/>
    <property type="evidence" value="ECO:0007669"/>
    <property type="project" value="InterPro"/>
</dbReference>
<evidence type="ECO:0000313" key="2">
    <source>
        <dbReference type="EMBL" id="EXJ72565.1"/>
    </source>
</evidence>
<gene>
    <name evidence="2" type="ORF">A1O5_03711</name>
</gene>
<dbReference type="InterPro" id="IPR046347">
    <property type="entry name" value="bZIP_sf"/>
</dbReference>
<dbReference type="EMBL" id="AMGX01000005">
    <property type="protein sequence ID" value="EXJ72565.1"/>
    <property type="molecule type" value="Genomic_DNA"/>
</dbReference>
<keyword evidence="3" id="KW-1185">Reference proteome</keyword>
<reference evidence="2 3" key="1">
    <citation type="submission" date="2013-03" db="EMBL/GenBank/DDBJ databases">
        <title>The Genome Sequence of Cladophialophora psammophila CBS 110553.</title>
        <authorList>
            <consortium name="The Broad Institute Genomics Platform"/>
            <person name="Cuomo C."/>
            <person name="de Hoog S."/>
            <person name="Gorbushina A."/>
            <person name="Walker B."/>
            <person name="Young S.K."/>
            <person name="Zeng Q."/>
            <person name="Gargeya S."/>
            <person name="Fitzgerald M."/>
            <person name="Haas B."/>
            <person name="Abouelleil A."/>
            <person name="Allen A.W."/>
            <person name="Alvarado L."/>
            <person name="Arachchi H.M."/>
            <person name="Berlin A.M."/>
            <person name="Chapman S.B."/>
            <person name="Gainer-Dewar J."/>
            <person name="Goldberg J."/>
            <person name="Griggs A."/>
            <person name="Gujja S."/>
            <person name="Hansen M."/>
            <person name="Howarth C."/>
            <person name="Imamovic A."/>
            <person name="Ireland A."/>
            <person name="Larimer J."/>
            <person name="McCowan C."/>
            <person name="Murphy C."/>
            <person name="Pearson M."/>
            <person name="Poon T.W."/>
            <person name="Priest M."/>
            <person name="Roberts A."/>
            <person name="Saif S."/>
            <person name="Shea T."/>
            <person name="Sisk P."/>
            <person name="Sykes S."/>
            <person name="Wortman J."/>
            <person name="Nusbaum C."/>
            <person name="Birren B."/>
        </authorList>
    </citation>
    <scope>NUCLEOTIDE SEQUENCE [LARGE SCALE GENOMIC DNA]</scope>
    <source>
        <strain evidence="2 3">CBS 110553</strain>
    </source>
</reference>
<dbReference type="AlphaFoldDB" id="W9X5G7"/>
<protein>
    <recommendedName>
        <fullName evidence="4">BZIP domain-containing protein</fullName>
    </recommendedName>
</protein>
<proteinExistence type="predicted"/>
<dbReference type="HOGENOM" id="CLU_608326_0_0_1"/>
<accession>W9X5G7</accession>
<evidence type="ECO:0000256" key="1">
    <source>
        <dbReference type="SAM" id="MobiDB-lite"/>
    </source>
</evidence>
<dbReference type="InterPro" id="IPR021833">
    <property type="entry name" value="DUF3425"/>
</dbReference>
<sequence>MPKTAGNELGTGIPDNRRDKKRATDRVAQQAHRKRQKLQLEELRAEVEFLKTTHTSKQVQILLQENEALRRELESLRSFASSVESLVLARNSCDNSREGSIRWVRGSHSSLSPTESTIIPAQPDSCATNDAHRDDIRNEQAIDDEFCVSVGLVGDSPCSNSVNVTTQVASRSFGSTQDLHNMGLASAPCINPHSMRASATEDVPGFEQSTWDLPADIMFEDCYSQLQNYPAGNPNGSVPTGVQSQECVPFAKDNESPELAVTMQPGFYESGQFVPDTAFTYSFENIHEEVRMPGRAPIASDAGVSHSNCKQDKRTQTIQSCLLNPPLPQDAPLYNMLMWVKEDLSNASSVPRNGVSEHLSNLLATGLKRIMRTWLRCRRDATSAGVFYMMHLALQWQVLQTAEALQKLPVWYHPTALQKGVPHPIIIDFIAWYVLLAAASCDASSSRITI</sequence>
<dbReference type="Pfam" id="PF11905">
    <property type="entry name" value="DUF3425"/>
    <property type="match status" value="1"/>
</dbReference>
<dbReference type="OrthoDB" id="4161589at2759"/>
<dbReference type="PANTHER" id="PTHR37012">
    <property type="entry name" value="B-ZIP TRANSCRIPTION FACTOR (EUROFUNG)-RELATED"/>
    <property type="match status" value="1"/>
</dbReference>
<dbReference type="PANTHER" id="PTHR37012:SF7">
    <property type="entry name" value="B-ZIP TRANSCRIPTION FACTOR (EUROFUNG)-RELATED"/>
    <property type="match status" value="1"/>
</dbReference>
<dbReference type="Gene3D" id="1.20.5.170">
    <property type="match status" value="1"/>
</dbReference>
<name>W9X5G7_9EURO</name>
<organism evidence="2 3">
    <name type="scientific">Cladophialophora psammophila CBS 110553</name>
    <dbReference type="NCBI Taxonomy" id="1182543"/>
    <lineage>
        <taxon>Eukaryota</taxon>
        <taxon>Fungi</taxon>
        <taxon>Dikarya</taxon>
        <taxon>Ascomycota</taxon>
        <taxon>Pezizomycotina</taxon>
        <taxon>Eurotiomycetes</taxon>
        <taxon>Chaetothyriomycetidae</taxon>
        <taxon>Chaetothyriales</taxon>
        <taxon>Herpotrichiellaceae</taxon>
        <taxon>Cladophialophora</taxon>
    </lineage>
</organism>
<dbReference type="CDD" id="cd14688">
    <property type="entry name" value="bZIP_YAP"/>
    <property type="match status" value="1"/>
</dbReference>
<feature type="region of interest" description="Disordered" evidence="1">
    <location>
        <begin position="1"/>
        <end position="35"/>
    </location>
</feature>
<evidence type="ECO:0008006" key="4">
    <source>
        <dbReference type="Google" id="ProtNLM"/>
    </source>
</evidence>
<feature type="compositionally biased region" description="Basic and acidic residues" evidence="1">
    <location>
        <begin position="15"/>
        <end position="25"/>
    </location>
</feature>